<keyword evidence="9" id="KW-0223">Dioxygenase</keyword>
<dbReference type="PANTHER" id="PTHR43756:SF5">
    <property type="entry name" value="CHOLINE MONOOXYGENASE, CHLOROPLASTIC"/>
    <property type="match status" value="1"/>
</dbReference>
<keyword evidence="7" id="KW-0472">Membrane</keyword>
<protein>
    <submittedName>
        <fullName evidence="9">Phenylpropionate dioxygenase, large terminal subunit</fullName>
    </submittedName>
</protein>
<keyword evidence="2" id="KW-0001">2Fe-2S</keyword>
<dbReference type="OrthoDB" id="7456916at2"/>
<dbReference type="GO" id="GO:0005506">
    <property type="term" value="F:iron ion binding"/>
    <property type="evidence" value="ECO:0007669"/>
    <property type="project" value="InterPro"/>
</dbReference>
<organism evidence="9 10">
    <name type="scientific">Antarctobacter heliothermus</name>
    <dbReference type="NCBI Taxonomy" id="74033"/>
    <lineage>
        <taxon>Bacteria</taxon>
        <taxon>Pseudomonadati</taxon>
        <taxon>Pseudomonadota</taxon>
        <taxon>Alphaproteobacteria</taxon>
        <taxon>Rhodobacterales</taxon>
        <taxon>Roseobacteraceae</taxon>
        <taxon>Antarctobacter</taxon>
    </lineage>
</organism>
<evidence type="ECO:0000313" key="9">
    <source>
        <dbReference type="EMBL" id="SNS47044.1"/>
    </source>
</evidence>
<proteinExistence type="predicted"/>
<evidence type="ECO:0000256" key="6">
    <source>
        <dbReference type="ARBA" id="ARBA00023014"/>
    </source>
</evidence>
<dbReference type="PROSITE" id="PS51296">
    <property type="entry name" value="RIESKE"/>
    <property type="match status" value="1"/>
</dbReference>
<evidence type="ECO:0000256" key="3">
    <source>
        <dbReference type="ARBA" id="ARBA00022723"/>
    </source>
</evidence>
<dbReference type="GO" id="GO:0051537">
    <property type="term" value="F:2 iron, 2 sulfur cluster binding"/>
    <property type="evidence" value="ECO:0007669"/>
    <property type="project" value="UniProtKB-KW"/>
</dbReference>
<keyword evidence="6" id="KW-0411">Iron-sulfur</keyword>
<dbReference type="SUPFAM" id="SSF50022">
    <property type="entry name" value="ISP domain"/>
    <property type="match status" value="1"/>
</dbReference>
<name>A0A239ET62_9RHOB</name>
<dbReference type="Gene3D" id="2.102.10.10">
    <property type="entry name" value="Rieske [2Fe-2S] iron-sulphur domain"/>
    <property type="match status" value="1"/>
</dbReference>
<dbReference type="InterPro" id="IPR036922">
    <property type="entry name" value="Rieske_2Fe-2S_sf"/>
</dbReference>
<keyword evidence="4" id="KW-0560">Oxidoreductase</keyword>
<feature type="transmembrane region" description="Helical" evidence="7">
    <location>
        <begin position="269"/>
        <end position="288"/>
    </location>
</feature>
<dbReference type="PANTHER" id="PTHR43756">
    <property type="entry name" value="CHOLINE MONOOXYGENASE, CHLOROPLASTIC"/>
    <property type="match status" value="1"/>
</dbReference>
<sequence length="387" mass="43621">MAKDQIDPVEALRQNTSVPFERARAMPVEVYTTQAFVDEELAHVFRKDWYCIGRADALQNPGDYVTCELAGQPIVVLRDREGALRALSNVCLHRMSTLLQGRGNTRSIVCPYHAWTYNLDGKLRGAPAMTKNENFCKDAYTLPAVRCEEWLGWVFVSLDADAAPVAEKLAEVEAMLAGYDMTNYTEAFYEEHVWDTNWKVLAENFMESYHLPVCHAGTIGGLSRLEDMICPPGRDTFNYHTILKDDKLRIAMAHPSNDRLKGDERRTTFLLAIYPSLMITLTPGYFWYLSLHPKGPGQVHIRFGGGMSDDYADDPDAQDNFTALKTLLDDVNVEDRGCTEKVYRGLCSSLAQPGHLSHLERPNYDFAQYLMSRIDASKAADRDAVGE</sequence>
<reference evidence="9 10" key="1">
    <citation type="submission" date="2017-06" db="EMBL/GenBank/DDBJ databases">
        <authorList>
            <person name="Kim H.J."/>
            <person name="Triplett B.A."/>
        </authorList>
    </citation>
    <scope>NUCLEOTIDE SEQUENCE [LARGE SCALE GENOMIC DNA]</scope>
    <source>
        <strain evidence="9 10">DSM 11445</strain>
    </source>
</reference>
<accession>A0A239ET62</accession>
<evidence type="ECO:0000313" key="10">
    <source>
        <dbReference type="Proteomes" id="UP000198440"/>
    </source>
</evidence>
<evidence type="ECO:0000259" key="8">
    <source>
        <dbReference type="PROSITE" id="PS51296"/>
    </source>
</evidence>
<dbReference type="EMBL" id="FZON01000016">
    <property type="protein sequence ID" value="SNS47044.1"/>
    <property type="molecule type" value="Genomic_DNA"/>
</dbReference>
<evidence type="ECO:0000256" key="7">
    <source>
        <dbReference type="SAM" id="Phobius"/>
    </source>
</evidence>
<keyword evidence="5" id="KW-0408">Iron</keyword>
<dbReference type="CDD" id="cd08885">
    <property type="entry name" value="RHO_alpha_C_1"/>
    <property type="match status" value="1"/>
</dbReference>
<keyword evidence="3" id="KW-0479">Metal-binding</keyword>
<keyword evidence="7" id="KW-1133">Transmembrane helix</keyword>
<evidence type="ECO:0000256" key="2">
    <source>
        <dbReference type="ARBA" id="ARBA00022714"/>
    </source>
</evidence>
<dbReference type="PRINTS" id="PR00090">
    <property type="entry name" value="RNGDIOXGNASE"/>
</dbReference>
<dbReference type="Pfam" id="PF00355">
    <property type="entry name" value="Rieske"/>
    <property type="match status" value="1"/>
</dbReference>
<dbReference type="Gene3D" id="3.90.380.10">
    <property type="entry name" value="Naphthalene 1,2-dioxygenase Alpha Subunit, Chain A, domain 1"/>
    <property type="match status" value="2"/>
</dbReference>
<evidence type="ECO:0000256" key="5">
    <source>
        <dbReference type="ARBA" id="ARBA00023004"/>
    </source>
</evidence>
<evidence type="ECO:0000256" key="4">
    <source>
        <dbReference type="ARBA" id="ARBA00023002"/>
    </source>
</evidence>
<feature type="domain" description="Rieske" evidence="8">
    <location>
        <begin position="49"/>
        <end position="156"/>
    </location>
</feature>
<dbReference type="CDD" id="cd03469">
    <property type="entry name" value="Rieske_RO_Alpha_N"/>
    <property type="match status" value="1"/>
</dbReference>
<dbReference type="RefSeq" id="WP_089277813.1">
    <property type="nucleotide sequence ID" value="NZ_FZON01000016.1"/>
</dbReference>
<dbReference type="InterPro" id="IPR017941">
    <property type="entry name" value="Rieske_2Fe-2S"/>
</dbReference>
<dbReference type="InterPro" id="IPR001663">
    <property type="entry name" value="Rng_hydr_dOase-A"/>
</dbReference>
<comment type="cofactor">
    <cofactor evidence="1">
        <name>Fe cation</name>
        <dbReference type="ChEBI" id="CHEBI:24875"/>
    </cofactor>
</comment>
<gene>
    <name evidence="9" type="ORF">SAMN04488078_101640</name>
</gene>
<dbReference type="GO" id="GO:0051213">
    <property type="term" value="F:dioxygenase activity"/>
    <property type="evidence" value="ECO:0007669"/>
    <property type="project" value="UniProtKB-KW"/>
</dbReference>
<dbReference type="Pfam" id="PF00848">
    <property type="entry name" value="Ring_hydroxyl_A"/>
    <property type="match status" value="1"/>
</dbReference>
<dbReference type="Proteomes" id="UP000198440">
    <property type="component" value="Unassembled WGS sequence"/>
</dbReference>
<keyword evidence="7" id="KW-0812">Transmembrane</keyword>
<dbReference type="SUPFAM" id="SSF55961">
    <property type="entry name" value="Bet v1-like"/>
    <property type="match status" value="1"/>
</dbReference>
<dbReference type="AlphaFoldDB" id="A0A239ET62"/>
<dbReference type="InterPro" id="IPR015879">
    <property type="entry name" value="Ring_hydroxy_dOase_asu_C_dom"/>
</dbReference>
<evidence type="ECO:0000256" key="1">
    <source>
        <dbReference type="ARBA" id="ARBA00001962"/>
    </source>
</evidence>